<reference evidence="2 3" key="1">
    <citation type="submission" date="2014-04" db="EMBL/GenBank/DDBJ databases">
        <authorList>
            <consortium name="DOE Joint Genome Institute"/>
            <person name="Kuo A."/>
            <person name="Gay G."/>
            <person name="Dore J."/>
            <person name="Kohler A."/>
            <person name="Nagy L.G."/>
            <person name="Floudas D."/>
            <person name="Copeland A."/>
            <person name="Barry K.W."/>
            <person name="Cichocki N."/>
            <person name="Veneault-Fourrey C."/>
            <person name="LaButti K."/>
            <person name="Lindquist E.A."/>
            <person name="Lipzen A."/>
            <person name="Lundell T."/>
            <person name="Morin E."/>
            <person name="Murat C."/>
            <person name="Sun H."/>
            <person name="Tunlid A."/>
            <person name="Henrissat B."/>
            <person name="Grigoriev I.V."/>
            <person name="Hibbett D.S."/>
            <person name="Martin F."/>
            <person name="Nordberg H.P."/>
            <person name="Cantor M.N."/>
            <person name="Hua S.X."/>
        </authorList>
    </citation>
    <scope>NUCLEOTIDE SEQUENCE [LARGE SCALE GENOMIC DNA]</scope>
    <source>
        <strain evidence="3">h7</strain>
    </source>
</reference>
<feature type="compositionally biased region" description="Gly residues" evidence="1">
    <location>
        <begin position="278"/>
        <end position="288"/>
    </location>
</feature>
<feature type="compositionally biased region" description="Basic and acidic residues" evidence="1">
    <location>
        <begin position="70"/>
        <end position="100"/>
    </location>
</feature>
<evidence type="ECO:0000256" key="1">
    <source>
        <dbReference type="SAM" id="MobiDB-lite"/>
    </source>
</evidence>
<organism evidence="2 3">
    <name type="scientific">Hebeloma cylindrosporum</name>
    <dbReference type="NCBI Taxonomy" id="76867"/>
    <lineage>
        <taxon>Eukaryota</taxon>
        <taxon>Fungi</taxon>
        <taxon>Dikarya</taxon>
        <taxon>Basidiomycota</taxon>
        <taxon>Agaricomycotina</taxon>
        <taxon>Agaricomycetes</taxon>
        <taxon>Agaricomycetidae</taxon>
        <taxon>Agaricales</taxon>
        <taxon>Agaricineae</taxon>
        <taxon>Hymenogastraceae</taxon>
        <taxon>Hebeloma</taxon>
    </lineage>
</organism>
<dbReference type="EMBL" id="KN831772">
    <property type="protein sequence ID" value="KIM45607.1"/>
    <property type="molecule type" value="Genomic_DNA"/>
</dbReference>
<dbReference type="Proteomes" id="UP000053424">
    <property type="component" value="Unassembled WGS sequence"/>
</dbReference>
<feature type="compositionally biased region" description="Pro residues" evidence="1">
    <location>
        <begin position="310"/>
        <end position="324"/>
    </location>
</feature>
<proteinExistence type="predicted"/>
<dbReference type="OrthoDB" id="3184410at2759"/>
<name>A0A0C2YXE1_HEBCY</name>
<evidence type="ECO:0000313" key="3">
    <source>
        <dbReference type="Proteomes" id="UP000053424"/>
    </source>
</evidence>
<gene>
    <name evidence="2" type="ORF">M413DRAFT_344457</name>
</gene>
<feature type="compositionally biased region" description="Polar residues" evidence="1">
    <location>
        <begin position="457"/>
        <end position="468"/>
    </location>
</feature>
<accession>A0A0C2YXE1</accession>
<evidence type="ECO:0000313" key="2">
    <source>
        <dbReference type="EMBL" id="KIM45607.1"/>
    </source>
</evidence>
<feature type="compositionally biased region" description="Basic and acidic residues" evidence="1">
    <location>
        <begin position="428"/>
        <end position="438"/>
    </location>
</feature>
<feature type="compositionally biased region" description="Basic and acidic residues" evidence="1">
    <location>
        <begin position="325"/>
        <end position="339"/>
    </location>
</feature>
<sequence length="468" mass="50297">MDVGVPAYGGKDDLSRPGGWAPRDSVPSDVRASERERATTPRPPNPGGPTSIDTRPPGGANRGAGPPGDGSDREAPRRGEWQPDRDRHVSHDQRMTDARKSSAASEQGPTEAGYNQHPAHRGGPNDPPIPGLLDSRPPAVTDVRGPNVVSDTPPSARDLADTRPPGDSQPPETRNDSHAAPPRSAERVGHDVNGEDVQSSRASSLRPADSIPAPLGPSSFPPATPATGDIESSDDPSQRPSLKDRMSQQPPSRQASGDGHPHPPNSDRPHKRKFQKGHYGGPPKGGFGRSAPHDGPPPQSGGPRAAFRPRSPPPSKLPPSPSRGPPRDFRPRDLSRDRGPGGGYRPDVYDPRRPEIVDPDVPMTGRYDGRPGYDDFSAPPPMSGGRGPPPGADAPGRGEYYRQYPPGRRGEWDADNDDYYKSRGWAPPDRERYERDYPPRSAGWDGMADREYHPRGTSLSFLPVSSSD</sequence>
<reference evidence="3" key="2">
    <citation type="submission" date="2015-01" db="EMBL/GenBank/DDBJ databases">
        <title>Evolutionary Origins and Diversification of the Mycorrhizal Mutualists.</title>
        <authorList>
            <consortium name="DOE Joint Genome Institute"/>
            <consortium name="Mycorrhizal Genomics Consortium"/>
            <person name="Kohler A."/>
            <person name="Kuo A."/>
            <person name="Nagy L.G."/>
            <person name="Floudas D."/>
            <person name="Copeland A."/>
            <person name="Barry K.W."/>
            <person name="Cichocki N."/>
            <person name="Veneault-Fourrey C."/>
            <person name="LaButti K."/>
            <person name="Lindquist E.A."/>
            <person name="Lipzen A."/>
            <person name="Lundell T."/>
            <person name="Morin E."/>
            <person name="Murat C."/>
            <person name="Riley R."/>
            <person name="Ohm R."/>
            <person name="Sun H."/>
            <person name="Tunlid A."/>
            <person name="Henrissat B."/>
            <person name="Grigoriev I.V."/>
            <person name="Hibbett D.S."/>
            <person name="Martin F."/>
        </authorList>
    </citation>
    <scope>NUCLEOTIDE SEQUENCE [LARGE SCALE GENOMIC DNA]</scope>
    <source>
        <strain evidence="3">h7</strain>
    </source>
</reference>
<feature type="compositionally biased region" description="Basic and acidic residues" evidence="1">
    <location>
        <begin position="347"/>
        <end position="356"/>
    </location>
</feature>
<dbReference type="AlphaFoldDB" id="A0A0C2YXE1"/>
<dbReference type="HOGENOM" id="CLU_584013_0_0_1"/>
<feature type="region of interest" description="Disordered" evidence="1">
    <location>
        <begin position="1"/>
        <end position="468"/>
    </location>
</feature>
<feature type="compositionally biased region" description="Pro residues" evidence="1">
    <location>
        <begin position="378"/>
        <end position="392"/>
    </location>
</feature>
<protein>
    <submittedName>
        <fullName evidence="2">Uncharacterized protein</fullName>
    </submittedName>
</protein>
<feature type="compositionally biased region" description="Basic and acidic residues" evidence="1">
    <location>
        <begin position="184"/>
        <end position="193"/>
    </location>
</feature>
<feature type="compositionally biased region" description="Basic and acidic residues" evidence="1">
    <location>
        <begin position="259"/>
        <end position="268"/>
    </location>
</feature>
<keyword evidence="3" id="KW-1185">Reference proteome</keyword>